<evidence type="ECO:0000313" key="2">
    <source>
        <dbReference type="EMBL" id="KIK76188.1"/>
    </source>
</evidence>
<accession>A0A0D0CLM3</accession>
<reference evidence="3" key="2">
    <citation type="submission" date="2015-01" db="EMBL/GenBank/DDBJ databases">
        <title>Evolutionary Origins and Diversification of the Mycorrhizal Mutualists.</title>
        <authorList>
            <consortium name="DOE Joint Genome Institute"/>
            <consortium name="Mycorrhizal Genomics Consortium"/>
            <person name="Kohler A."/>
            <person name="Kuo A."/>
            <person name="Nagy L.G."/>
            <person name="Floudas D."/>
            <person name="Copeland A."/>
            <person name="Barry K.W."/>
            <person name="Cichocki N."/>
            <person name="Veneault-Fourrey C."/>
            <person name="LaButti K."/>
            <person name="Lindquist E.A."/>
            <person name="Lipzen A."/>
            <person name="Lundell T."/>
            <person name="Morin E."/>
            <person name="Murat C."/>
            <person name="Riley R."/>
            <person name="Ohm R."/>
            <person name="Sun H."/>
            <person name="Tunlid A."/>
            <person name="Henrissat B."/>
            <person name="Grigoriev I.V."/>
            <person name="Hibbett D.S."/>
            <person name="Martin F."/>
        </authorList>
    </citation>
    <scope>NUCLEOTIDE SEQUENCE [LARGE SCALE GENOMIC DNA]</scope>
    <source>
        <strain evidence="3">Ve08.2h10</strain>
    </source>
</reference>
<keyword evidence="1" id="KW-0732">Signal</keyword>
<reference evidence="2 3" key="1">
    <citation type="submission" date="2014-04" db="EMBL/GenBank/DDBJ databases">
        <authorList>
            <consortium name="DOE Joint Genome Institute"/>
            <person name="Kuo A."/>
            <person name="Kohler A."/>
            <person name="Jargeat P."/>
            <person name="Nagy L.G."/>
            <person name="Floudas D."/>
            <person name="Copeland A."/>
            <person name="Barry K.W."/>
            <person name="Cichocki N."/>
            <person name="Veneault-Fourrey C."/>
            <person name="LaButti K."/>
            <person name="Lindquist E.A."/>
            <person name="Lipzen A."/>
            <person name="Lundell T."/>
            <person name="Morin E."/>
            <person name="Murat C."/>
            <person name="Sun H."/>
            <person name="Tunlid A."/>
            <person name="Henrissat B."/>
            <person name="Grigoriev I.V."/>
            <person name="Hibbett D.S."/>
            <person name="Martin F."/>
            <person name="Nordberg H.P."/>
            <person name="Cantor M.N."/>
            <person name="Hua S.X."/>
        </authorList>
    </citation>
    <scope>NUCLEOTIDE SEQUENCE [LARGE SCALE GENOMIC DNA]</scope>
    <source>
        <strain evidence="2 3">Ve08.2h10</strain>
    </source>
</reference>
<dbReference type="EMBL" id="KN827624">
    <property type="protein sequence ID" value="KIK76188.1"/>
    <property type="molecule type" value="Genomic_DNA"/>
</dbReference>
<evidence type="ECO:0000313" key="3">
    <source>
        <dbReference type="Proteomes" id="UP000054538"/>
    </source>
</evidence>
<organism evidence="2 3">
    <name type="scientific">Paxillus rubicundulus Ve08.2h10</name>
    <dbReference type="NCBI Taxonomy" id="930991"/>
    <lineage>
        <taxon>Eukaryota</taxon>
        <taxon>Fungi</taxon>
        <taxon>Dikarya</taxon>
        <taxon>Basidiomycota</taxon>
        <taxon>Agaricomycotina</taxon>
        <taxon>Agaricomycetes</taxon>
        <taxon>Agaricomycetidae</taxon>
        <taxon>Boletales</taxon>
        <taxon>Paxilineae</taxon>
        <taxon>Paxillaceae</taxon>
        <taxon>Paxillus</taxon>
    </lineage>
</organism>
<dbReference type="AlphaFoldDB" id="A0A0D0CLM3"/>
<gene>
    <name evidence="2" type="ORF">PAXRUDRAFT_782919</name>
</gene>
<evidence type="ECO:0000256" key="1">
    <source>
        <dbReference type="SAM" id="SignalP"/>
    </source>
</evidence>
<feature type="non-terminal residue" evidence="2">
    <location>
        <position position="60"/>
    </location>
</feature>
<dbReference type="HOGENOM" id="CLU_2948183_0_0_1"/>
<feature type="signal peptide" evidence="1">
    <location>
        <begin position="1"/>
        <end position="16"/>
    </location>
</feature>
<keyword evidence="3" id="KW-1185">Reference proteome</keyword>
<name>A0A0D0CLM3_9AGAM</name>
<sequence>MGELLLFLFIFHLLLATGFMLLETLHFEHLTTVQAWCLTHQCCLRVVVLRTIGPGQCHDG</sequence>
<feature type="chain" id="PRO_5002225323" evidence="1">
    <location>
        <begin position="17"/>
        <end position="60"/>
    </location>
</feature>
<proteinExistence type="predicted"/>
<dbReference type="Proteomes" id="UP000054538">
    <property type="component" value="Unassembled WGS sequence"/>
</dbReference>
<dbReference type="InParanoid" id="A0A0D0CLM3"/>
<protein>
    <submittedName>
        <fullName evidence="2">Uncharacterized protein</fullName>
    </submittedName>
</protein>